<dbReference type="EMBL" id="JANBVN010000062">
    <property type="protein sequence ID" value="KAJ9151603.1"/>
    <property type="molecule type" value="Genomic_DNA"/>
</dbReference>
<dbReference type="Pfam" id="PF14027">
    <property type="entry name" value="Questin_oxidase"/>
    <property type="match status" value="1"/>
</dbReference>
<sequence>MASSTKIHISPDNTGLLGLKQTEDASRKVSELLQKDLEEHHVFFNNDGFHNHISHHLLALYGTGARPDQLQKGYDENAGYQRSTLPVHEQVVTELKSWNHAKGYLGKEKYYPDFLRFFQGEIEKTSWQEVLNEYVFKGDEAADALFARLFAGFLHPAIQLMYGTEWAQPAMVAMGLAQTAVHTNDLGPFLHEAEKASRSSAADMPSITSLYEAVKANNKLAHAAQMKDSNKVRDGVLKRARDEMLQLVSQVRVKPEQLEEKTVEMFDNAVFVAASASFHPPKVNKFDFFLIHHVNASPFWLTINAQPWISTETKVRILEWKIRLDLIQYAARACPPLSLNNITSYKPKDKPEQKPFEILSRLHDLEDDGHAIKLGRAAAVCQKFSNKYEDKDWLTIKGDDAWAKIYHMIVDSVEAGGVQWVRTCGLDEAWKDVPEARL</sequence>
<reference evidence="2" key="1">
    <citation type="submission" date="2022-07" db="EMBL/GenBank/DDBJ databases">
        <title>Fungi with potential for degradation of polypropylene.</title>
        <authorList>
            <person name="Gostincar C."/>
        </authorList>
    </citation>
    <scope>NUCLEOTIDE SEQUENCE</scope>
    <source>
        <strain evidence="2">EXF-13287</strain>
    </source>
</reference>
<dbReference type="InterPro" id="IPR025337">
    <property type="entry name" value="Questin_oxidase-like"/>
</dbReference>
<dbReference type="AlphaFoldDB" id="A0AA38S0A9"/>
<proteinExistence type="predicted"/>
<evidence type="ECO:0000313" key="2">
    <source>
        <dbReference type="EMBL" id="KAJ9151603.1"/>
    </source>
</evidence>
<name>A0AA38S0A9_9PEZI</name>
<protein>
    <submittedName>
        <fullName evidence="2">DUF4243 domain-containing protein</fullName>
    </submittedName>
</protein>
<organism evidence="2 3">
    <name type="scientific">Coniochaeta hoffmannii</name>
    <dbReference type="NCBI Taxonomy" id="91930"/>
    <lineage>
        <taxon>Eukaryota</taxon>
        <taxon>Fungi</taxon>
        <taxon>Dikarya</taxon>
        <taxon>Ascomycota</taxon>
        <taxon>Pezizomycotina</taxon>
        <taxon>Sordariomycetes</taxon>
        <taxon>Sordariomycetidae</taxon>
        <taxon>Coniochaetales</taxon>
        <taxon>Coniochaetaceae</taxon>
        <taxon>Coniochaeta</taxon>
    </lineage>
</organism>
<accession>A0AA38S0A9</accession>
<keyword evidence="3" id="KW-1185">Reference proteome</keyword>
<dbReference type="PANTHER" id="PTHR35870">
    <property type="entry name" value="PROTEIN, PUTATIVE (AFU_ORTHOLOGUE AFUA_5G03330)-RELATED"/>
    <property type="match status" value="1"/>
</dbReference>
<dbReference type="PANTHER" id="PTHR35870:SF1">
    <property type="entry name" value="PROTEIN, PUTATIVE (AFU_ORTHOLOGUE AFUA_5G03330)-RELATED"/>
    <property type="match status" value="1"/>
</dbReference>
<comment type="caution">
    <text evidence="2">The sequence shown here is derived from an EMBL/GenBank/DDBJ whole genome shotgun (WGS) entry which is preliminary data.</text>
</comment>
<dbReference type="GO" id="GO:0016491">
    <property type="term" value="F:oxidoreductase activity"/>
    <property type="evidence" value="ECO:0007669"/>
    <property type="project" value="UniProtKB-KW"/>
</dbReference>
<gene>
    <name evidence="2" type="ORF">NKR19_g4832</name>
</gene>
<keyword evidence="1" id="KW-0560">Oxidoreductase</keyword>
<evidence type="ECO:0000313" key="3">
    <source>
        <dbReference type="Proteomes" id="UP001174691"/>
    </source>
</evidence>
<evidence type="ECO:0000256" key="1">
    <source>
        <dbReference type="ARBA" id="ARBA00023002"/>
    </source>
</evidence>
<dbReference type="Proteomes" id="UP001174691">
    <property type="component" value="Unassembled WGS sequence"/>
</dbReference>